<comment type="caution">
    <text evidence="5">The sequence shown here is derived from an EMBL/GenBank/DDBJ whole genome shotgun (WGS) entry which is preliminary data.</text>
</comment>
<dbReference type="PANTHER" id="PTHR37164:SF1">
    <property type="entry name" value="BACTERIOHEMERYTHRIN"/>
    <property type="match status" value="1"/>
</dbReference>
<dbReference type="AlphaFoldDB" id="A0A7X7LZ06"/>
<dbReference type="Proteomes" id="UP000536534">
    <property type="component" value="Unassembled WGS sequence"/>
</dbReference>
<dbReference type="GO" id="GO:0046872">
    <property type="term" value="F:metal ion binding"/>
    <property type="evidence" value="ECO:0007669"/>
    <property type="project" value="UniProtKB-KW"/>
</dbReference>
<name>A0A7X7LZ06_9RHOO</name>
<dbReference type="SUPFAM" id="SSF47188">
    <property type="entry name" value="Hemerythrin-like"/>
    <property type="match status" value="1"/>
</dbReference>
<dbReference type="InterPro" id="IPR012312">
    <property type="entry name" value="Hemerythrin-like"/>
</dbReference>
<sequence>MPELQWKEDLELGVARMDATHREFVERYNALAGAGPDDFAARLDEFAAHTEAHFAQENRWMEAVGFPGCHRDEHDRVLAVVNDIRKRVAGGDLFLGRRLVEELPAWFANHTSGMDAALAFHLQSIGFDVEREAFVAREDGSCGPQGGGCGCATLSAAPEPAA</sequence>
<dbReference type="InterPro" id="IPR035938">
    <property type="entry name" value="Hemerythrin-like_sf"/>
</dbReference>
<evidence type="ECO:0000256" key="2">
    <source>
        <dbReference type="ARBA" id="ARBA00022723"/>
    </source>
</evidence>
<evidence type="ECO:0000313" key="6">
    <source>
        <dbReference type="Proteomes" id="UP000536534"/>
    </source>
</evidence>
<dbReference type="NCBIfam" id="NF002522">
    <property type="entry name" value="PRK01917.1"/>
    <property type="match status" value="1"/>
</dbReference>
<evidence type="ECO:0000259" key="4">
    <source>
        <dbReference type="Pfam" id="PF01814"/>
    </source>
</evidence>
<dbReference type="NCBIfam" id="TIGR02481">
    <property type="entry name" value="hemeryth_dom"/>
    <property type="match status" value="1"/>
</dbReference>
<dbReference type="InterPro" id="IPR012827">
    <property type="entry name" value="Hemerythrin_metal-bd"/>
</dbReference>
<evidence type="ECO:0000256" key="1">
    <source>
        <dbReference type="ARBA" id="ARBA00010587"/>
    </source>
</evidence>
<dbReference type="PANTHER" id="PTHR37164">
    <property type="entry name" value="BACTERIOHEMERYTHRIN"/>
    <property type="match status" value="1"/>
</dbReference>
<evidence type="ECO:0000256" key="3">
    <source>
        <dbReference type="ARBA" id="ARBA00023004"/>
    </source>
</evidence>
<proteinExistence type="inferred from homology"/>
<gene>
    <name evidence="5" type="ORF">GX576_14215</name>
</gene>
<dbReference type="Gene3D" id="1.20.120.50">
    <property type="entry name" value="Hemerythrin-like"/>
    <property type="match status" value="1"/>
</dbReference>
<evidence type="ECO:0000313" key="5">
    <source>
        <dbReference type="EMBL" id="NLF55521.1"/>
    </source>
</evidence>
<feature type="domain" description="Hemerythrin-like" evidence="4">
    <location>
        <begin position="13"/>
        <end position="116"/>
    </location>
</feature>
<protein>
    <submittedName>
        <fullName evidence="5">Cation-binding hemerythrin HHE</fullName>
    </submittedName>
</protein>
<organism evidence="5 6">
    <name type="scientific">Thauera phenolivorans</name>
    <dbReference type="NCBI Taxonomy" id="1792543"/>
    <lineage>
        <taxon>Bacteria</taxon>
        <taxon>Pseudomonadati</taxon>
        <taxon>Pseudomonadota</taxon>
        <taxon>Betaproteobacteria</taxon>
        <taxon>Rhodocyclales</taxon>
        <taxon>Zoogloeaceae</taxon>
        <taxon>Thauera</taxon>
    </lineage>
</organism>
<comment type="similarity">
    <text evidence="1">Belongs to the hemerythrin family.</text>
</comment>
<keyword evidence="2" id="KW-0479">Metal-binding</keyword>
<dbReference type="CDD" id="cd12107">
    <property type="entry name" value="Hemerythrin"/>
    <property type="match status" value="1"/>
</dbReference>
<accession>A0A7X7LZ06</accession>
<reference evidence="5 6" key="1">
    <citation type="journal article" date="2020" name="Biotechnol. Biofuels">
        <title>New insights from the biogas microbiome by comprehensive genome-resolved metagenomics of nearly 1600 species originating from multiple anaerobic digesters.</title>
        <authorList>
            <person name="Campanaro S."/>
            <person name="Treu L."/>
            <person name="Rodriguez-R L.M."/>
            <person name="Kovalovszki A."/>
            <person name="Ziels R.M."/>
            <person name="Maus I."/>
            <person name="Zhu X."/>
            <person name="Kougias P.G."/>
            <person name="Basile A."/>
            <person name="Luo G."/>
            <person name="Schluter A."/>
            <person name="Konstantinidis K.T."/>
            <person name="Angelidaki I."/>
        </authorList>
    </citation>
    <scope>NUCLEOTIDE SEQUENCE [LARGE SCALE GENOMIC DNA]</scope>
    <source>
        <strain evidence="5">AS06rmzACSIP_256</strain>
    </source>
</reference>
<dbReference type="InterPro" id="IPR050669">
    <property type="entry name" value="Hemerythrin"/>
</dbReference>
<keyword evidence="3" id="KW-0408">Iron</keyword>
<dbReference type="Pfam" id="PF01814">
    <property type="entry name" value="Hemerythrin"/>
    <property type="match status" value="1"/>
</dbReference>
<dbReference type="EMBL" id="JAAYYV010000401">
    <property type="protein sequence ID" value="NLF55521.1"/>
    <property type="molecule type" value="Genomic_DNA"/>
</dbReference>